<dbReference type="Proteomes" id="UP000187203">
    <property type="component" value="Unassembled WGS sequence"/>
</dbReference>
<reference evidence="2" key="1">
    <citation type="submission" date="2013-09" db="EMBL/GenBank/DDBJ databases">
        <title>Corchorus olitorius genome sequencing.</title>
        <authorList>
            <person name="Alam M."/>
            <person name="Haque M.S."/>
            <person name="Islam M.S."/>
            <person name="Emdad E.M."/>
            <person name="Islam M.M."/>
            <person name="Ahmed B."/>
            <person name="Halim A."/>
            <person name="Hossen Q.M.M."/>
            <person name="Hossain M.Z."/>
            <person name="Ahmed R."/>
            <person name="Khan M.M."/>
            <person name="Islam R."/>
            <person name="Rashid M.M."/>
            <person name="Khan S.A."/>
            <person name="Rahman M.S."/>
            <person name="Alam M."/>
            <person name="Yahiya A.S."/>
            <person name="Khan M.S."/>
            <person name="Azam M.S."/>
            <person name="Haque T."/>
            <person name="Lashkar M.Z.H."/>
            <person name="Akhand A.I."/>
            <person name="Morshed G."/>
            <person name="Roy S."/>
            <person name="Uddin K.S."/>
            <person name="Rabeya T."/>
            <person name="Hossain A.S."/>
            <person name="Chowdhury A."/>
            <person name="Snigdha A.R."/>
            <person name="Mortoza M.S."/>
            <person name="Matin S.A."/>
            <person name="Hoque S.M.E."/>
            <person name="Islam M.K."/>
            <person name="Roy D.K."/>
            <person name="Haider R."/>
            <person name="Moosa M.M."/>
            <person name="Elias S.M."/>
            <person name="Hasan A.M."/>
            <person name="Jahan S."/>
            <person name="Shafiuddin M."/>
            <person name="Mahmood N."/>
            <person name="Shommy N.S."/>
        </authorList>
    </citation>
    <scope>NUCLEOTIDE SEQUENCE [LARGE SCALE GENOMIC DNA]</scope>
    <source>
        <strain evidence="2">cv. O-4</strain>
    </source>
</reference>
<keyword evidence="2" id="KW-1185">Reference proteome</keyword>
<sequence length="156" mass="18532">MQKQRQRQPCRDRCKLEIHAPKLTTFEYFGQFHMVYSTETLTSLDYVCFNLFLDCFEFPEEDFPNLMNAFNEEGFPYLMNTFKVFNHAKALTLSMLTIQVLSKFPALLDQDEYQLSFANLKYLKLKVGHTMRYDNKELQIPVHVLNYFNSSTLLKI</sequence>
<dbReference type="AlphaFoldDB" id="A0A1R3GM89"/>
<comment type="caution">
    <text evidence="1">The sequence shown here is derived from an EMBL/GenBank/DDBJ whole genome shotgun (WGS) entry which is preliminary data.</text>
</comment>
<gene>
    <name evidence="1" type="ORF">COLO4_34293</name>
</gene>
<evidence type="ECO:0000313" key="2">
    <source>
        <dbReference type="Proteomes" id="UP000187203"/>
    </source>
</evidence>
<dbReference type="EMBL" id="AWUE01022223">
    <property type="protein sequence ID" value="OMO59182.1"/>
    <property type="molecule type" value="Genomic_DNA"/>
</dbReference>
<proteinExistence type="predicted"/>
<organism evidence="1 2">
    <name type="scientific">Corchorus olitorius</name>
    <dbReference type="NCBI Taxonomy" id="93759"/>
    <lineage>
        <taxon>Eukaryota</taxon>
        <taxon>Viridiplantae</taxon>
        <taxon>Streptophyta</taxon>
        <taxon>Embryophyta</taxon>
        <taxon>Tracheophyta</taxon>
        <taxon>Spermatophyta</taxon>
        <taxon>Magnoliopsida</taxon>
        <taxon>eudicotyledons</taxon>
        <taxon>Gunneridae</taxon>
        <taxon>Pentapetalae</taxon>
        <taxon>rosids</taxon>
        <taxon>malvids</taxon>
        <taxon>Malvales</taxon>
        <taxon>Malvaceae</taxon>
        <taxon>Grewioideae</taxon>
        <taxon>Apeibeae</taxon>
        <taxon>Corchorus</taxon>
    </lineage>
</organism>
<name>A0A1R3GM89_9ROSI</name>
<evidence type="ECO:0000313" key="1">
    <source>
        <dbReference type="EMBL" id="OMO59182.1"/>
    </source>
</evidence>
<accession>A0A1R3GM89</accession>
<protein>
    <submittedName>
        <fullName evidence="1">Uncharacterized protein</fullName>
    </submittedName>
</protein>